<evidence type="ECO:0000313" key="3">
    <source>
        <dbReference type="EMBL" id="MBA9001882.1"/>
    </source>
</evidence>
<reference evidence="3 4" key="1">
    <citation type="submission" date="2020-08" db="EMBL/GenBank/DDBJ databases">
        <title>Sequencing the genomes of 1000 actinobacteria strains.</title>
        <authorList>
            <person name="Klenk H.-P."/>
        </authorList>
    </citation>
    <scope>NUCLEOTIDE SEQUENCE [LARGE SCALE GENOMIC DNA]</scope>
    <source>
        <strain evidence="3 4">DSM 45823</strain>
    </source>
</reference>
<feature type="region of interest" description="Disordered" evidence="1">
    <location>
        <begin position="101"/>
        <end position="125"/>
    </location>
</feature>
<keyword evidence="2" id="KW-0812">Transmembrane</keyword>
<gene>
    <name evidence="3" type="ORF">HNR21_000764</name>
</gene>
<proteinExistence type="predicted"/>
<protein>
    <submittedName>
        <fullName evidence="3">Putative integral membrane protein</fullName>
    </submittedName>
</protein>
<evidence type="ECO:0000313" key="4">
    <source>
        <dbReference type="Proteomes" id="UP000539313"/>
    </source>
</evidence>
<dbReference type="Proteomes" id="UP000539313">
    <property type="component" value="Unassembled WGS sequence"/>
</dbReference>
<evidence type="ECO:0000256" key="1">
    <source>
        <dbReference type="SAM" id="MobiDB-lite"/>
    </source>
</evidence>
<organism evidence="3 4">
    <name type="scientific">Thermomonospora cellulosilytica</name>
    <dbReference type="NCBI Taxonomy" id="1411118"/>
    <lineage>
        <taxon>Bacteria</taxon>
        <taxon>Bacillati</taxon>
        <taxon>Actinomycetota</taxon>
        <taxon>Actinomycetes</taxon>
        <taxon>Streptosporangiales</taxon>
        <taxon>Thermomonosporaceae</taxon>
        <taxon>Thermomonospora</taxon>
    </lineage>
</organism>
<keyword evidence="2" id="KW-0472">Membrane</keyword>
<evidence type="ECO:0000256" key="2">
    <source>
        <dbReference type="SAM" id="Phobius"/>
    </source>
</evidence>
<dbReference type="RefSeq" id="WP_182704066.1">
    <property type="nucleotide sequence ID" value="NZ_JACJII010000001.1"/>
</dbReference>
<sequence>MIFLGLLVTVAALATGTAVILANNDAAQLTAFGTAVPGVTAQWHVFLAGVIVATVFIGGLTLLLSGISRSVRTRRELRYLREEHEESITTLEMEKRQLQRELARIRSQQKTAPRPQRSPNQPVPH</sequence>
<accession>A0A7W3MU55</accession>
<keyword evidence="2" id="KW-1133">Transmembrane helix</keyword>
<comment type="caution">
    <text evidence="3">The sequence shown here is derived from an EMBL/GenBank/DDBJ whole genome shotgun (WGS) entry which is preliminary data.</text>
</comment>
<name>A0A7W3MU55_9ACTN</name>
<feature type="transmembrane region" description="Helical" evidence="2">
    <location>
        <begin position="46"/>
        <end position="67"/>
    </location>
</feature>
<dbReference type="AlphaFoldDB" id="A0A7W3MU55"/>
<dbReference type="EMBL" id="JACJII010000001">
    <property type="protein sequence ID" value="MBA9001882.1"/>
    <property type="molecule type" value="Genomic_DNA"/>
</dbReference>
<keyword evidence="4" id="KW-1185">Reference proteome</keyword>